<dbReference type="NCBIfam" id="TIGR00546">
    <property type="entry name" value="lnt"/>
    <property type="match status" value="1"/>
</dbReference>
<feature type="domain" description="CN hydrolase" evidence="9">
    <location>
        <begin position="160"/>
        <end position="484"/>
    </location>
</feature>
<evidence type="ECO:0000256" key="6">
    <source>
        <dbReference type="ARBA" id="ARBA00023136"/>
    </source>
</evidence>
<dbReference type="Pfam" id="PF20154">
    <property type="entry name" value="LNT_N"/>
    <property type="match status" value="1"/>
</dbReference>
<evidence type="ECO:0000256" key="3">
    <source>
        <dbReference type="ARBA" id="ARBA00022679"/>
    </source>
</evidence>
<dbReference type="InterPro" id="IPR003010">
    <property type="entry name" value="C-N_Hydrolase"/>
</dbReference>
<dbReference type="SUPFAM" id="SSF56317">
    <property type="entry name" value="Carbon-nitrogen hydrolase"/>
    <property type="match status" value="1"/>
</dbReference>
<evidence type="ECO:0000256" key="4">
    <source>
        <dbReference type="ARBA" id="ARBA00022692"/>
    </source>
</evidence>
<dbReference type="Gene3D" id="3.60.110.10">
    <property type="entry name" value="Carbon-nitrogen hydrolase"/>
    <property type="match status" value="1"/>
</dbReference>
<reference evidence="10" key="1">
    <citation type="journal article" date="2015" name="Nature">
        <title>Complex archaea that bridge the gap between prokaryotes and eukaryotes.</title>
        <authorList>
            <person name="Spang A."/>
            <person name="Saw J.H."/>
            <person name="Jorgensen S.L."/>
            <person name="Zaremba-Niedzwiedzka K."/>
            <person name="Martijn J."/>
            <person name="Lind A.E."/>
            <person name="van Eijk R."/>
            <person name="Schleper C."/>
            <person name="Guy L."/>
            <person name="Ettema T.J."/>
        </authorList>
    </citation>
    <scope>NUCLEOTIDE SEQUENCE</scope>
</reference>
<dbReference type="InterPro" id="IPR036526">
    <property type="entry name" value="C-N_Hydrolase_sf"/>
</dbReference>
<keyword evidence="7" id="KW-0012">Acyltransferase</keyword>
<dbReference type="GO" id="GO:0042158">
    <property type="term" value="P:lipoprotein biosynthetic process"/>
    <property type="evidence" value="ECO:0007669"/>
    <property type="project" value="InterPro"/>
</dbReference>
<evidence type="ECO:0000259" key="9">
    <source>
        <dbReference type="PROSITE" id="PS50263"/>
    </source>
</evidence>
<dbReference type="GO" id="GO:0016410">
    <property type="term" value="F:N-acyltransferase activity"/>
    <property type="evidence" value="ECO:0007669"/>
    <property type="project" value="InterPro"/>
</dbReference>
<feature type="transmembrane region" description="Helical" evidence="8">
    <location>
        <begin position="20"/>
        <end position="41"/>
    </location>
</feature>
<dbReference type="InterPro" id="IPR004563">
    <property type="entry name" value="Apolipo_AcylTrfase"/>
</dbReference>
<evidence type="ECO:0000256" key="1">
    <source>
        <dbReference type="ARBA" id="ARBA00004651"/>
    </source>
</evidence>
<keyword evidence="6 8" id="KW-0472">Membrane</keyword>
<dbReference type="PANTHER" id="PTHR38686:SF1">
    <property type="entry name" value="APOLIPOPROTEIN N-ACYLTRANSFERASE"/>
    <property type="match status" value="1"/>
</dbReference>
<dbReference type="AlphaFoldDB" id="A0A0F9FAV7"/>
<gene>
    <name evidence="10" type="ORF">LCGC14_1975700</name>
</gene>
<dbReference type="PROSITE" id="PS50263">
    <property type="entry name" value="CN_HYDROLASE"/>
    <property type="match status" value="1"/>
</dbReference>
<protein>
    <recommendedName>
        <fullName evidence="9">CN hydrolase domain-containing protein</fullName>
    </recommendedName>
</protein>
<dbReference type="EMBL" id="LAZR01022005">
    <property type="protein sequence ID" value="KKL83343.1"/>
    <property type="molecule type" value="Genomic_DNA"/>
</dbReference>
<keyword evidence="4 8" id="KW-0812">Transmembrane</keyword>
<keyword evidence="2" id="KW-1003">Cell membrane</keyword>
<evidence type="ECO:0000256" key="7">
    <source>
        <dbReference type="ARBA" id="ARBA00023315"/>
    </source>
</evidence>
<comment type="caution">
    <text evidence="10">The sequence shown here is derived from an EMBL/GenBank/DDBJ whole genome shotgun (WGS) entry which is preliminary data.</text>
</comment>
<dbReference type="PANTHER" id="PTHR38686">
    <property type="entry name" value="APOLIPOPROTEIN N-ACYLTRANSFERASE"/>
    <property type="match status" value="1"/>
</dbReference>
<evidence type="ECO:0000256" key="2">
    <source>
        <dbReference type="ARBA" id="ARBA00022475"/>
    </source>
</evidence>
<proteinExistence type="inferred from homology"/>
<dbReference type="Pfam" id="PF00795">
    <property type="entry name" value="CN_hydrolase"/>
    <property type="match status" value="1"/>
</dbReference>
<comment type="subcellular location">
    <subcellularLocation>
        <location evidence="1">Cell membrane</location>
        <topology evidence="1">Multi-pass membrane protein</topology>
    </subcellularLocation>
</comment>
<accession>A0A0F9FAV7</accession>
<feature type="transmembrane region" description="Helical" evidence="8">
    <location>
        <begin position="48"/>
        <end position="74"/>
    </location>
</feature>
<feature type="transmembrane region" description="Helical" evidence="8">
    <location>
        <begin position="94"/>
        <end position="117"/>
    </location>
</feature>
<name>A0A0F9FAV7_9ZZZZ</name>
<sequence length="520" mass="57472">LVFWAGAIYWLAPITLAGDIPSVLYLSVFWLVATLVVRAAMRRQMPMWIVLPVVWVALEYVRSLVIGGFPWFYLAHSQYQCTGLIQISDLTGQYGVSVFVAMVSGTIIDALAHPLFVRTGQGGRLTRKMLTGAAACAVSVAGMLIYGSFRLHQSTTRPGPTIGAVQLAFPMSLDTSPVSPEEMFIKHLDRSGLLENAGCDLVVWPESMLGFPDFDPALWYSRDPDGIDPATGRPWMPQQQEIIRTYRASLGRLRGLLGDFGCPLLAGGTMTHPTKIDPANGKFLKTNSALLFDRAPSGQVRRRRQYDKMHLVPFGETVPFREGWPWLYGLLRRFVPEQMPQLAAGQSPVRFEIPYTDADGAARSCRVAVPICYEGVFARVCRKLVMANGQKRAQLLVNLSNDGWFIFATAGWTHASTELDQHLVQYVFRAIENRVPVVRAVNTGISAHIDSNGRIVQTVGREGRRKMVGGNLLAQTLVDERVSLYSLVTDKVGEVFAWAITAAAAMAALRLMAGRKKEKE</sequence>
<keyword evidence="3" id="KW-0808">Transferase</keyword>
<evidence type="ECO:0000256" key="8">
    <source>
        <dbReference type="SAM" id="Phobius"/>
    </source>
</evidence>
<evidence type="ECO:0000313" key="10">
    <source>
        <dbReference type="EMBL" id="KKL83343.1"/>
    </source>
</evidence>
<dbReference type="CDD" id="cd07571">
    <property type="entry name" value="ALP_N-acyl_transferase"/>
    <property type="match status" value="1"/>
</dbReference>
<feature type="transmembrane region" description="Helical" evidence="8">
    <location>
        <begin position="495"/>
        <end position="513"/>
    </location>
</feature>
<keyword evidence="5 8" id="KW-1133">Transmembrane helix</keyword>
<feature type="transmembrane region" description="Helical" evidence="8">
    <location>
        <begin position="129"/>
        <end position="149"/>
    </location>
</feature>
<dbReference type="HAMAP" id="MF_01148">
    <property type="entry name" value="Lnt"/>
    <property type="match status" value="1"/>
</dbReference>
<dbReference type="GO" id="GO:0005886">
    <property type="term" value="C:plasma membrane"/>
    <property type="evidence" value="ECO:0007669"/>
    <property type="project" value="UniProtKB-SubCell"/>
</dbReference>
<evidence type="ECO:0000256" key="5">
    <source>
        <dbReference type="ARBA" id="ARBA00022989"/>
    </source>
</evidence>
<organism evidence="10">
    <name type="scientific">marine sediment metagenome</name>
    <dbReference type="NCBI Taxonomy" id="412755"/>
    <lineage>
        <taxon>unclassified sequences</taxon>
        <taxon>metagenomes</taxon>
        <taxon>ecological metagenomes</taxon>
    </lineage>
</organism>
<feature type="non-terminal residue" evidence="10">
    <location>
        <position position="1"/>
    </location>
</feature>
<dbReference type="InterPro" id="IPR045378">
    <property type="entry name" value="LNT_N"/>
</dbReference>